<name>A0A6A6JML1_WESOR</name>
<evidence type="ECO:0000256" key="1">
    <source>
        <dbReference type="SAM" id="SignalP"/>
    </source>
</evidence>
<dbReference type="GeneID" id="54547460"/>
<evidence type="ECO:0000259" key="2">
    <source>
        <dbReference type="Pfam" id="PF14479"/>
    </source>
</evidence>
<feature type="domain" description="Prion-inhibition and propagation HeLo" evidence="2">
    <location>
        <begin position="5"/>
        <end position="192"/>
    </location>
</feature>
<reference evidence="3" key="1">
    <citation type="journal article" date="2020" name="Stud. Mycol.">
        <title>101 Dothideomycetes genomes: a test case for predicting lifestyles and emergence of pathogens.</title>
        <authorList>
            <person name="Haridas S."/>
            <person name="Albert R."/>
            <person name="Binder M."/>
            <person name="Bloem J."/>
            <person name="Labutti K."/>
            <person name="Salamov A."/>
            <person name="Andreopoulos B."/>
            <person name="Baker S."/>
            <person name="Barry K."/>
            <person name="Bills G."/>
            <person name="Bluhm B."/>
            <person name="Cannon C."/>
            <person name="Castanera R."/>
            <person name="Culley D."/>
            <person name="Daum C."/>
            <person name="Ezra D."/>
            <person name="Gonzalez J."/>
            <person name="Henrissat B."/>
            <person name="Kuo A."/>
            <person name="Liang C."/>
            <person name="Lipzen A."/>
            <person name="Lutzoni F."/>
            <person name="Magnuson J."/>
            <person name="Mondo S."/>
            <person name="Nolan M."/>
            <person name="Ohm R."/>
            <person name="Pangilinan J."/>
            <person name="Park H.-J."/>
            <person name="Ramirez L."/>
            <person name="Alfaro M."/>
            <person name="Sun H."/>
            <person name="Tritt A."/>
            <person name="Yoshinaga Y."/>
            <person name="Zwiers L.-H."/>
            <person name="Turgeon B."/>
            <person name="Goodwin S."/>
            <person name="Spatafora J."/>
            <person name="Crous P."/>
            <person name="Grigoriev I."/>
        </authorList>
    </citation>
    <scope>NUCLEOTIDE SEQUENCE</scope>
    <source>
        <strain evidence="3">CBS 379.55</strain>
    </source>
</reference>
<gene>
    <name evidence="3" type="ORF">EI97DRAFT_271730</name>
</gene>
<evidence type="ECO:0000313" key="4">
    <source>
        <dbReference type="Proteomes" id="UP000800097"/>
    </source>
</evidence>
<feature type="chain" id="PRO_5025572237" description="Prion-inhibition and propagation HeLo domain-containing protein" evidence="1">
    <location>
        <begin position="24"/>
        <end position="271"/>
    </location>
</feature>
<keyword evidence="1" id="KW-0732">Signal</keyword>
<dbReference type="OrthoDB" id="3760592at2759"/>
<organism evidence="3 4">
    <name type="scientific">Westerdykella ornata</name>
    <dbReference type="NCBI Taxonomy" id="318751"/>
    <lineage>
        <taxon>Eukaryota</taxon>
        <taxon>Fungi</taxon>
        <taxon>Dikarya</taxon>
        <taxon>Ascomycota</taxon>
        <taxon>Pezizomycotina</taxon>
        <taxon>Dothideomycetes</taxon>
        <taxon>Pleosporomycetidae</taxon>
        <taxon>Pleosporales</taxon>
        <taxon>Sporormiaceae</taxon>
        <taxon>Westerdykella</taxon>
    </lineage>
</organism>
<feature type="signal peptide" evidence="1">
    <location>
        <begin position="1"/>
        <end position="23"/>
    </location>
</feature>
<dbReference type="RefSeq" id="XP_033655271.1">
    <property type="nucleotide sequence ID" value="XM_033794285.1"/>
</dbReference>
<accession>A0A6A6JML1</accession>
<dbReference type="InterPro" id="IPR038305">
    <property type="entry name" value="HeLo_sf"/>
</dbReference>
<dbReference type="AlphaFoldDB" id="A0A6A6JML1"/>
<dbReference type="InterPro" id="IPR029498">
    <property type="entry name" value="HeLo_dom"/>
</dbReference>
<dbReference type="EMBL" id="ML986489">
    <property type="protein sequence ID" value="KAF2277732.1"/>
    <property type="molecule type" value="Genomic_DNA"/>
</dbReference>
<dbReference type="Proteomes" id="UP000800097">
    <property type="component" value="Unassembled WGS sequence"/>
</dbReference>
<sequence>MEVAGIVLGGVGLAALFDSVVQCVDYTYLGNNFERDAATIQLRLEDTRARIHRWGRAVGVQDEQPAKERLGSNYEMAEKRLRQIKTYYDEAQEMSRTYLREHPNLDPSYSLEPDLPDSEARVRKALRRIYQPARNVGRKTAWALHGYKVADRLIANVNALIDGLELIAPREELSRLSELEVREIGDPEDVKTLTDANEQDRFLRAVAGHSYIRTQNKGKTRALMGDEISEEVAQKGITNIGRKHAYVDTTNSDDARVLMGNRIGVKKSFLD</sequence>
<dbReference type="Pfam" id="PF14479">
    <property type="entry name" value="HeLo"/>
    <property type="match status" value="1"/>
</dbReference>
<protein>
    <recommendedName>
        <fullName evidence="2">Prion-inhibition and propagation HeLo domain-containing protein</fullName>
    </recommendedName>
</protein>
<keyword evidence="4" id="KW-1185">Reference proteome</keyword>
<evidence type="ECO:0000313" key="3">
    <source>
        <dbReference type="EMBL" id="KAF2277732.1"/>
    </source>
</evidence>
<proteinExistence type="predicted"/>
<dbReference type="Gene3D" id="1.20.120.1020">
    <property type="entry name" value="Prion-inhibition and propagation, HeLo domain"/>
    <property type="match status" value="1"/>
</dbReference>